<organism evidence="2 3">
    <name type="scientific">Vibrio parahaemolyticus</name>
    <dbReference type="NCBI Taxonomy" id="670"/>
    <lineage>
        <taxon>Bacteria</taxon>
        <taxon>Pseudomonadati</taxon>
        <taxon>Pseudomonadota</taxon>
        <taxon>Gammaproteobacteria</taxon>
        <taxon>Vibrionales</taxon>
        <taxon>Vibrionaceae</taxon>
        <taxon>Vibrio</taxon>
    </lineage>
</organism>
<reference evidence="2" key="1">
    <citation type="submission" date="2022-12" db="EMBL/GenBank/DDBJ databases">
        <title>Vibrio parahaemolyticus become highly virulent by producing novel Tc toxins.</title>
        <authorList>
            <person name="Yang F."/>
            <person name="You Y."/>
            <person name="Lai Q."/>
            <person name="Xu L."/>
            <person name="Li F."/>
        </authorList>
    </citation>
    <scope>NUCLEOTIDE SEQUENCE</scope>
    <source>
        <strain evidence="2">Vp-HL-202005</strain>
        <plasmid evidence="2">pHLA</plasmid>
    </source>
</reference>
<dbReference type="Proteomes" id="UP001156560">
    <property type="component" value="Plasmid pHLA"/>
</dbReference>
<feature type="chain" id="PRO_5041361645" evidence="1">
    <location>
        <begin position="23"/>
        <end position="254"/>
    </location>
</feature>
<protein>
    <submittedName>
        <fullName evidence="2">Uncharacterized protein</fullName>
    </submittedName>
</protein>
<dbReference type="AlphaFoldDB" id="A0AA47JN10"/>
<geneLocation type="plasmid" evidence="2 3">
    <name>pHLA</name>
</geneLocation>
<evidence type="ECO:0000313" key="3">
    <source>
        <dbReference type="Proteomes" id="UP001156560"/>
    </source>
</evidence>
<keyword evidence="2" id="KW-0614">Plasmid</keyword>
<feature type="signal peptide" evidence="1">
    <location>
        <begin position="1"/>
        <end position="22"/>
    </location>
</feature>
<keyword evidence="1" id="KW-0732">Signal</keyword>
<sequence>MNNINLITVGIALAVSAPSVIASIKAPHNAGSYNKVIKVPSHMNQTSAVGLDDTLGSRNISDETIVELPTVPDDPVGDFEIPKPGEDEDEAVDITINCGCASVNVARGACFSPKRAKSAMDSKASGYFSSSYGSYWPNSSNIDFLVTYNLETKGITKIAITDHSKIYNLTDEIANAGLFEISGPVTSTATPSCRVSLTRAAFADMGYYTMGADDPWRVRYRGWAHYNKPSGSRYKTVNGGTTSTRPPSGKTYYY</sequence>
<evidence type="ECO:0000256" key="1">
    <source>
        <dbReference type="SAM" id="SignalP"/>
    </source>
</evidence>
<dbReference type="RefSeq" id="WP_025633937.1">
    <property type="nucleotide sequence ID" value="NZ_CP114196.1"/>
</dbReference>
<evidence type="ECO:0000313" key="2">
    <source>
        <dbReference type="EMBL" id="WAT93788.1"/>
    </source>
</evidence>
<accession>A0AA47JN10</accession>
<name>A0AA47JN10_VIBPH</name>
<proteinExistence type="predicted"/>
<dbReference type="EMBL" id="CP114196">
    <property type="protein sequence ID" value="WAT93788.1"/>
    <property type="molecule type" value="Genomic_DNA"/>
</dbReference>
<gene>
    <name evidence="2" type="ORF">O1Q84_26050</name>
</gene>